<accession>A0A1G2SYG0</accession>
<dbReference type="STRING" id="1802737.A2832_02140"/>
<evidence type="ECO:0000313" key="1">
    <source>
        <dbReference type="EMBL" id="OHA89912.1"/>
    </source>
</evidence>
<sequence>MHFNTEGLNHLLYSRRRPRGYQERYYRAVLIAHLVDVVMNAKTATQKTTIDGKTIHLWSLEYKIGNDIVKVILRKVGNGNVHFLSAMKRKSGKNKKNL</sequence>
<name>A0A1G2SYG0_9BACT</name>
<protein>
    <submittedName>
        <fullName evidence="1">Uncharacterized protein</fullName>
    </submittedName>
</protein>
<dbReference type="Proteomes" id="UP000178538">
    <property type="component" value="Unassembled WGS sequence"/>
</dbReference>
<reference evidence="1 2" key="1">
    <citation type="journal article" date="2016" name="Nat. Commun.">
        <title>Thousands of microbial genomes shed light on interconnected biogeochemical processes in an aquifer system.</title>
        <authorList>
            <person name="Anantharaman K."/>
            <person name="Brown C.T."/>
            <person name="Hug L.A."/>
            <person name="Sharon I."/>
            <person name="Castelle C.J."/>
            <person name="Probst A.J."/>
            <person name="Thomas B.C."/>
            <person name="Singh A."/>
            <person name="Wilkins M.J."/>
            <person name="Karaoz U."/>
            <person name="Brodie E.L."/>
            <person name="Williams K.H."/>
            <person name="Hubbard S.S."/>
            <person name="Banfield J.F."/>
        </authorList>
    </citation>
    <scope>NUCLEOTIDE SEQUENCE [LARGE SCALE GENOMIC DNA]</scope>
</reference>
<gene>
    <name evidence="1" type="ORF">A2832_02140</name>
</gene>
<proteinExistence type="predicted"/>
<organism evidence="1 2">
    <name type="scientific">Candidatus Zambryskibacteria bacterium RIFCSPHIGHO2_01_FULL_44_22b</name>
    <dbReference type="NCBI Taxonomy" id="1802737"/>
    <lineage>
        <taxon>Bacteria</taxon>
        <taxon>Candidatus Zambryskiibacteriota</taxon>
    </lineage>
</organism>
<evidence type="ECO:0000313" key="2">
    <source>
        <dbReference type="Proteomes" id="UP000178538"/>
    </source>
</evidence>
<dbReference type="AlphaFoldDB" id="A0A1G2SYG0"/>
<comment type="caution">
    <text evidence="1">The sequence shown here is derived from an EMBL/GenBank/DDBJ whole genome shotgun (WGS) entry which is preliminary data.</text>
</comment>
<dbReference type="EMBL" id="MHVG01000023">
    <property type="protein sequence ID" value="OHA89912.1"/>
    <property type="molecule type" value="Genomic_DNA"/>
</dbReference>